<accession>A0ABQ0ZEK4</accession>
<dbReference type="RefSeq" id="WP_106540320.1">
    <property type="nucleotide sequence ID" value="NZ_BLAU01000001.1"/>
</dbReference>
<evidence type="ECO:0000313" key="1">
    <source>
        <dbReference type="EMBL" id="GET19886.1"/>
    </source>
</evidence>
<reference evidence="1 2" key="1">
    <citation type="submission" date="2019-10" db="EMBL/GenBank/DDBJ databases">
        <title>Prolixibacter strains distinguished by the presence of nitrate reductase genes were adept at nitrate-dependent anaerobic corrosion of metallic iron and carbon steel.</title>
        <authorList>
            <person name="Iino T."/>
            <person name="Shono N."/>
            <person name="Ito K."/>
            <person name="Nakamura R."/>
            <person name="Sueoka K."/>
            <person name="Harayama S."/>
            <person name="Ohkuma M."/>
        </authorList>
    </citation>
    <scope>NUCLEOTIDE SEQUENCE [LARGE SCALE GENOMIC DNA]</scope>
    <source>
        <strain evidence="1 2">MIC1-1</strain>
    </source>
</reference>
<dbReference type="EMBL" id="BLAU01000001">
    <property type="protein sequence ID" value="GET19886.1"/>
    <property type="molecule type" value="Genomic_DNA"/>
</dbReference>
<organism evidence="1 2">
    <name type="scientific">Prolixibacter denitrificans</name>
    <dbReference type="NCBI Taxonomy" id="1541063"/>
    <lineage>
        <taxon>Bacteria</taxon>
        <taxon>Pseudomonadati</taxon>
        <taxon>Bacteroidota</taxon>
        <taxon>Bacteroidia</taxon>
        <taxon>Marinilabiliales</taxon>
        <taxon>Prolixibacteraceae</taxon>
        <taxon>Prolixibacter</taxon>
    </lineage>
</organism>
<protein>
    <submittedName>
        <fullName evidence="1">Uncharacterized protein</fullName>
    </submittedName>
</protein>
<comment type="caution">
    <text evidence="1">The sequence shown here is derived from an EMBL/GenBank/DDBJ whole genome shotgun (WGS) entry which is preliminary data.</text>
</comment>
<name>A0ABQ0ZEK4_9BACT</name>
<evidence type="ECO:0000313" key="2">
    <source>
        <dbReference type="Proteomes" id="UP000396862"/>
    </source>
</evidence>
<sequence>MSNNIAKKDESVMLENGSKLLIDTVKIHWNSVDIPETIRALNNVFFSWVAAADWEHKYRSSNSSEFHNLIEFLLDIEPVLADIELAGTAKSDVERNDVNQTPSKESEDKVSIEITKSGWQITVNNNGNKETQTHLVSNGKAALADSRFDDKKIDRSIIDALRGVDLINVSEALNN</sequence>
<keyword evidence="2" id="KW-1185">Reference proteome</keyword>
<gene>
    <name evidence="1" type="ORF">JCM18694_01320</name>
</gene>
<proteinExistence type="predicted"/>
<dbReference type="Proteomes" id="UP000396862">
    <property type="component" value="Unassembled WGS sequence"/>
</dbReference>